<dbReference type="SUPFAM" id="SSF56496">
    <property type="entry name" value="Fibrinogen C-terminal domain-like"/>
    <property type="match status" value="1"/>
</dbReference>
<keyword evidence="1" id="KW-0732">Signal</keyword>
<reference evidence="2 3" key="1">
    <citation type="submission" date="2022-05" db="EMBL/GenBank/DDBJ databases">
        <authorList>
            <consortium name="Genoscope - CEA"/>
            <person name="William W."/>
        </authorList>
    </citation>
    <scope>NUCLEOTIDE SEQUENCE [LARGE SCALE GENOMIC DNA]</scope>
</reference>
<protein>
    <submittedName>
        <fullName evidence="2">Uncharacterized protein</fullName>
    </submittedName>
</protein>
<accession>A0AAU9W959</accession>
<dbReference type="InterPro" id="IPR036056">
    <property type="entry name" value="Fibrinogen-like_C"/>
</dbReference>
<dbReference type="AlphaFoldDB" id="A0AAU9W959"/>
<evidence type="ECO:0000256" key="1">
    <source>
        <dbReference type="SAM" id="SignalP"/>
    </source>
</evidence>
<comment type="caution">
    <text evidence="2">The sequence shown here is derived from an EMBL/GenBank/DDBJ whole genome shotgun (WGS) entry which is preliminary data.</text>
</comment>
<dbReference type="Gene3D" id="3.90.215.10">
    <property type="entry name" value="Gamma Fibrinogen, chain A, domain 1"/>
    <property type="match status" value="1"/>
</dbReference>
<evidence type="ECO:0000313" key="3">
    <source>
        <dbReference type="Proteomes" id="UP001159428"/>
    </source>
</evidence>
<dbReference type="Proteomes" id="UP001159428">
    <property type="component" value="Unassembled WGS sequence"/>
</dbReference>
<keyword evidence="3" id="KW-1185">Reference proteome</keyword>
<feature type="signal peptide" evidence="1">
    <location>
        <begin position="1"/>
        <end position="18"/>
    </location>
</feature>
<evidence type="ECO:0000313" key="2">
    <source>
        <dbReference type="EMBL" id="CAH3103612.1"/>
    </source>
</evidence>
<dbReference type="InterPro" id="IPR014716">
    <property type="entry name" value="Fibrinogen_a/b/g_C_1"/>
</dbReference>
<gene>
    <name evidence="2" type="ORF">PMEA_00035200</name>
</gene>
<dbReference type="EMBL" id="CALNXJ010000009">
    <property type="protein sequence ID" value="CAH3103612.1"/>
    <property type="molecule type" value="Genomic_DNA"/>
</dbReference>
<name>A0AAU9W959_9CNID</name>
<organism evidence="2 3">
    <name type="scientific">Pocillopora meandrina</name>
    <dbReference type="NCBI Taxonomy" id="46732"/>
    <lineage>
        <taxon>Eukaryota</taxon>
        <taxon>Metazoa</taxon>
        <taxon>Cnidaria</taxon>
        <taxon>Anthozoa</taxon>
        <taxon>Hexacorallia</taxon>
        <taxon>Scleractinia</taxon>
        <taxon>Astrocoeniina</taxon>
        <taxon>Pocilloporidae</taxon>
        <taxon>Pocillopora</taxon>
    </lineage>
</organism>
<feature type="chain" id="PRO_5043516074" evidence="1">
    <location>
        <begin position="19"/>
        <end position="108"/>
    </location>
</feature>
<sequence>MSVSLSSTLVLGVALVVASQMLSETRTAQIGCITNTRESVISKNCAELYKCGQTISGVYTIDPDGSGAMWEDGQTTVDGTVLYKNSTAPGKTTKRDLVASSFGNFGWD</sequence>
<proteinExistence type="predicted"/>